<reference evidence="1" key="1">
    <citation type="submission" date="2020-08" db="EMBL/GenBank/DDBJ databases">
        <title>Genomic Encyclopedia of Type Strains, Phase IV (KMG-IV): sequencing the most valuable type-strain genomes for metagenomic binning, comparative biology and taxonomic classification.</title>
        <authorList>
            <person name="Goeker M."/>
        </authorList>
    </citation>
    <scope>NUCLEOTIDE SEQUENCE [LARGE SCALE GENOMIC DNA]</scope>
    <source>
        <strain evidence="1">DSM 105720</strain>
    </source>
</reference>
<gene>
    <name evidence="1" type="ORF">GGR06_000511</name>
</gene>
<dbReference type="AlphaFoldDB" id="A0A840CTV5"/>
<dbReference type="RefSeq" id="WP_081741347.1">
    <property type="nucleotide sequence ID" value="NZ_JACIER010000002.1"/>
</dbReference>
<protein>
    <submittedName>
        <fullName evidence="1">Amidophosphoribosyltransferase</fullName>
    </submittedName>
</protein>
<keyword evidence="2" id="KW-1185">Reference proteome</keyword>
<dbReference type="NCBIfam" id="NF007714">
    <property type="entry name" value="PRK10410.1-2"/>
    <property type="match status" value="1"/>
</dbReference>
<dbReference type="InterPro" id="IPR020483">
    <property type="entry name" value="Uncharacterised_YgbA"/>
</dbReference>
<organism evidence="1 2">
    <name type="scientific">Bacteroides reticulotermitis</name>
    <dbReference type="NCBI Taxonomy" id="1133319"/>
    <lineage>
        <taxon>Bacteria</taxon>
        <taxon>Pseudomonadati</taxon>
        <taxon>Bacteroidota</taxon>
        <taxon>Bacteroidia</taxon>
        <taxon>Bacteroidales</taxon>
        <taxon>Bacteroidaceae</taxon>
        <taxon>Bacteroides</taxon>
    </lineage>
</organism>
<comment type="caution">
    <text evidence="1">The sequence shown here is derived from an EMBL/GenBank/DDBJ whole genome shotgun (WGS) entry which is preliminary data.</text>
</comment>
<evidence type="ECO:0000313" key="1">
    <source>
        <dbReference type="EMBL" id="MBB4042746.1"/>
    </source>
</evidence>
<accession>A0A840CTV5</accession>
<dbReference type="GO" id="GO:0016757">
    <property type="term" value="F:glycosyltransferase activity"/>
    <property type="evidence" value="ECO:0007669"/>
    <property type="project" value="UniProtKB-KW"/>
</dbReference>
<name>A0A840CTV5_9BACE</name>
<sequence>MKKSRLAQEKETVELMIRLYCRKKEKNKTLCPDCEELLLYAQTRLDRCPFGAGKHACQQCPVHCYKPAMRERMRQVMRFSGPRMLLYAPWKAICHLFHR</sequence>
<dbReference type="Proteomes" id="UP000560658">
    <property type="component" value="Unassembled WGS sequence"/>
</dbReference>
<dbReference type="Pfam" id="PF11756">
    <property type="entry name" value="YgbA_NO"/>
    <property type="match status" value="1"/>
</dbReference>
<dbReference type="EMBL" id="JACIER010000002">
    <property type="protein sequence ID" value="MBB4042746.1"/>
    <property type="molecule type" value="Genomic_DNA"/>
</dbReference>
<evidence type="ECO:0000313" key="2">
    <source>
        <dbReference type="Proteomes" id="UP000560658"/>
    </source>
</evidence>
<proteinExistence type="predicted"/>